<dbReference type="PANTHER" id="PTHR13789">
    <property type="entry name" value="MONOOXYGENASE"/>
    <property type="match status" value="1"/>
</dbReference>
<dbReference type="AlphaFoldDB" id="A0AA42W941"/>
<dbReference type="PRINTS" id="PR00420">
    <property type="entry name" value="RNGMNOXGNASE"/>
</dbReference>
<dbReference type="EMBL" id="JAOCKG010000004">
    <property type="protein sequence ID" value="MDH2050850.1"/>
    <property type="molecule type" value="Genomic_DNA"/>
</dbReference>
<comment type="caution">
    <text evidence="4">The sequence shown here is derived from an EMBL/GenBank/DDBJ whole genome shotgun (WGS) entry which is preliminary data.</text>
</comment>
<proteinExistence type="predicted"/>
<dbReference type="Pfam" id="PF01494">
    <property type="entry name" value="FAD_binding_3"/>
    <property type="match status" value="1"/>
</dbReference>
<evidence type="ECO:0000313" key="5">
    <source>
        <dbReference type="Proteomes" id="UP001161276"/>
    </source>
</evidence>
<keyword evidence="1" id="KW-0560">Oxidoreductase</keyword>
<evidence type="ECO:0000256" key="2">
    <source>
        <dbReference type="ARBA" id="ARBA00023033"/>
    </source>
</evidence>
<dbReference type="Gene3D" id="3.30.9.10">
    <property type="entry name" value="D-Amino Acid Oxidase, subunit A, domain 2"/>
    <property type="match status" value="1"/>
</dbReference>
<dbReference type="Gene3D" id="3.50.50.60">
    <property type="entry name" value="FAD/NAD(P)-binding domain"/>
    <property type="match status" value="1"/>
</dbReference>
<dbReference type="Proteomes" id="UP001161276">
    <property type="component" value="Unassembled WGS sequence"/>
</dbReference>
<reference evidence="4" key="1">
    <citation type="submission" date="2022-09" db="EMBL/GenBank/DDBJ databases">
        <title>Intensive care unit water sources are persistently colonized with multi-drug resistant bacteria and are the site of extensive horizontal gene transfer of antibiotic resistance genes.</title>
        <authorList>
            <person name="Diorio-Toth L."/>
        </authorList>
    </citation>
    <scope>NUCLEOTIDE SEQUENCE</scope>
    <source>
        <strain evidence="4">GD03676</strain>
    </source>
</reference>
<feature type="domain" description="FAD-binding" evidence="3">
    <location>
        <begin position="22"/>
        <end position="334"/>
    </location>
</feature>
<dbReference type="InterPro" id="IPR050493">
    <property type="entry name" value="FAD-dep_Monooxygenase_BioMet"/>
</dbReference>
<dbReference type="PANTHER" id="PTHR13789:SF309">
    <property type="entry name" value="PUTATIVE (AFU_ORTHOLOGUE AFUA_6G14510)-RELATED"/>
    <property type="match status" value="1"/>
</dbReference>
<accession>A0AA42W941</accession>
<dbReference type="InterPro" id="IPR036188">
    <property type="entry name" value="FAD/NAD-bd_sf"/>
</dbReference>
<name>A0AA42W941_9BURK</name>
<dbReference type="SUPFAM" id="SSF51905">
    <property type="entry name" value="FAD/NAD(P)-binding domain"/>
    <property type="match status" value="1"/>
</dbReference>
<organism evidence="4 5">
    <name type="scientific">Achromobacter marplatensis</name>
    <dbReference type="NCBI Taxonomy" id="470868"/>
    <lineage>
        <taxon>Bacteria</taxon>
        <taxon>Pseudomonadati</taxon>
        <taxon>Pseudomonadota</taxon>
        <taxon>Betaproteobacteria</taxon>
        <taxon>Burkholderiales</taxon>
        <taxon>Alcaligenaceae</taxon>
        <taxon>Achromobacter</taxon>
    </lineage>
</organism>
<dbReference type="RefSeq" id="WP_006225715.1">
    <property type="nucleotide sequence ID" value="NZ_ALJE01000020.1"/>
</dbReference>
<dbReference type="GO" id="GO:0071949">
    <property type="term" value="F:FAD binding"/>
    <property type="evidence" value="ECO:0007669"/>
    <property type="project" value="InterPro"/>
</dbReference>
<evidence type="ECO:0000313" key="4">
    <source>
        <dbReference type="EMBL" id="MDH2050850.1"/>
    </source>
</evidence>
<keyword evidence="2 4" id="KW-0503">Monooxygenase</keyword>
<gene>
    <name evidence="4" type="ORF">N5K24_10595</name>
</gene>
<protein>
    <submittedName>
        <fullName evidence="4">FAD-dependent monooxygenase</fullName>
    </submittedName>
</protein>
<dbReference type="GO" id="GO:0004497">
    <property type="term" value="F:monooxygenase activity"/>
    <property type="evidence" value="ECO:0007669"/>
    <property type="project" value="UniProtKB-KW"/>
</dbReference>
<sequence length="408" mass="43091">MSARDGPTADTDSMTLSQSPLSVGIAGAGSAGLATALALAQAGHQVRVFEKHPGFTTLGAGLLLQPPGVRALRTLGVDVDALNVGAPIDRLLGVSHRGWRVVDIDYAGDGARAVTRAALGGVLFDACRRAGVAFSFGCPVQTLDNQAGRARVVHGDGASQAESTFDVFVVADGAASALREQVGLASKSRVYRWGALWGQFWAPDWPGATQLLQRFRGTRQMMGLLPTDIGPQGVRLSLFWSIRHDALPAWRAAPIGQWKDQLLALWPEAAPVVDQVSRHEDLSVATYRHTWPRGLAAGPYCAVGDAGHAMSPQLGLGATLAVLDALALARALGQYGAAEGPARYARSRLLPSRMYQTLSRALTPCFQSSGPGLWRDLLFGGSLLVPGVRGLMKRGLLAMPEAGAARRR</sequence>
<evidence type="ECO:0000259" key="3">
    <source>
        <dbReference type="Pfam" id="PF01494"/>
    </source>
</evidence>
<evidence type="ECO:0000256" key="1">
    <source>
        <dbReference type="ARBA" id="ARBA00023002"/>
    </source>
</evidence>
<dbReference type="InterPro" id="IPR002938">
    <property type="entry name" value="FAD-bd"/>
</dbReference>